<evidence type="ECO:0000313" key="2">
    <source>
        <dbReference type="EMBL" id="VFJ91621.1"/>
    </source>
</evidence>
<feature type="domain" description="HEPN" evidence="1">
    <location>
        <begin position="9"/>
        <end position="70"/>
    </location>
</feature>
<evidence type="ECO:0000259" key="1">
    <source>
        <dbReference type="Pfam" id="PF05168"/>
    </source>
</evidence>
<accession>A0A450UGG6</accession>
<dbReference type="Gene3D" id="1.20.120.330">
    <property type="entry name" value="Nucleotidyltransferases domain 2"/>
    <property type="match status" value="1"/>
</dbReference>
<dbReference type="InterPro" id="IPR007842">
    <property type="entry name" value="HEPN_dom"/>
</dbReference>
<organism evidence="2">
    <name type="scientific">Candidatus Kentrum sp. LFY</name>
    <dbReference type="NCBI Taxonomy" id="2126342"/>
    <lineage>
        <taxon>Bacteria</taxon>
        <taxon>Pseudomonadati</taxon>
        <taxon>Pseudomonadota</taxon>
        <taxon>Gammaproteobacteria</taxon>
        <taxon>Candidatus Kentrum</taxon>
    </lineage>
</organism>
<dbReference type="AlphaFoldDB" id="A0A450UGG6"/>
<sequence>MNTMPDEARQLYEAACRDKISFDLLFETGRAPNESMGFFAQQTCEKCIEAVLVLHGVPIDRTHDLEQLREIAAVGIS</sequence>
<reference evidence="2" key="1">
    <citation type="submission" date="2019-02" db="EMBL/GenBank/DDBJ databases">
        <authorList>
            <person name="Gruber-Vodicka R. H."/>
            <person name="Seah K. B. B."/>
        </authorList>
    </citation>
    <scope>NUCLEOTIDE SEQUENCE</scope>
    <source>
        <strain evidence="2">BECK_M6</strain>
    </source>
</reference>
<dbReference type="SUPFAM" id="SSF81593">
    <property type="entry name" value="Nucleotidyltransferase substrate binding subunit/domain"/>
    <property type="match status" value="1"/>
</dbReference>
<proteinExistence type="predicted"/>
<dbReference type="Pfam" id="PF05168">
    <property type="entry name" value="HEPN"/>
    <property type="match status" value="1"/>
</dbReference>
<gene>
    <name evidence="2" type="ORF">BECKLFY1418A_GA0070994_101722</name>
</gene>
<protein>
    <submittedName>
        <fullName evidence="2">HEPN domain-containing protein</fullName>
    </submittedName>
</protein>
<dbReference type="EMBL" id="CAADFH010000017">
    <property type="protein sequence ID" value="VFJ91621.1"/>
    <property type="molecule type" value="Genomic_DNA"/>
</dbReference>
<name>A0A450UGG6_9GAMM</name>